<organism evidence="1">
    <name type="scientific">Tanacetum cinerariifolium</name>
    <name type="common">Dalmatian daisy</name>
    <name type="synonym">Chrysanthemum cinerariifolium</name>
    <dbReference type="NCBI Taxonomy" id="118510"/>
    <lineage>
        <taxon>Eukaryota</taxon>
        <taxon>Viridiplantae</taxon>
        <taxon>Streptophyta</taxon>
        <taxon>Embryophyta</taxon>
        <taxon>Tracheophyta</taxon>
        <taxon>Spermatophyta</taxon>
        <taxon>Magnoliopsida</taxon>
        <taxon>eudicotyledons</taxon>
        <taxon>Gunneridae</taxon>
        <taxon>Pentapetalae</taxon>
        <taxon>asterids</taxon>
        <taxon>campanulids</taxon>
        <taxon>Asterales</taxon>
        <taxon>Asteraceae</taxon>
        <taxon>Asteroideae</taxon>
        <taxon>Anthemideae</taxon>
        <taxon>Anthemidinae</taxon>
        <taxon>Tanacetum</taxon>
    </lineage>
</organism>
<evidence type="ECO:0000313" key="1">
    <source>
        <dbReference type="EMBL" id="GFB18452.1"/>
    </source>
</evidence>
<name>A0A699L3Y7_TANCI</name>
<dbReference type="EMBL" id="BKCJ010570377">
    <property type="protein sequence ID" value="GFB18452.1"/>
    <property type="molecule type" value="Genomic_DNA"/>
</dbReference>
<comment type="caution">
    <text evidence="1">The sequence shown here is derived from an EMBL/GenBank/DDBJ whole genome shotgun (WGS) entry which is preliminary data.</text>
</comment>
<accession>A0A699L3Y7</accession>
<sequence>MDSYDSNLDESTFLVTHLFVSNEDEYLTPGDDVELLLHHDPFTPIMSIVSILEGFTDELPLKEDDDLFDLKSKKNDWKKILYDTSIDDLMTEDKVLTS</sequence>
<reference evidence="1" key="1">
    <citation type="journal article" date="2019" name="Sci. Rep.">
        <title>Draft genome of Tanacetum cinerariifolium, the natural source of mosquito coil.</title>
        <authorList>
            <person name="Yamashiro T."/>
            <person name="Shiraishi A."/>
            <person name="Satake H."/>
            <person name="Nakayama K."/>
        </authorList>
    </citation>
    <scope>NUCLEOTIDE SEQUENCE</scope>
</reference>
<dbReference type="AlphaFoldDB" id="A0A699L3Y7"/>
<proteinExistence type="predicted"/>
<gene>
    <name evidence="1" type="ORF">Tci_690423</name>
</gene>
<protein>
    <submittedName>
        <fullName evidence="1">Uncharacterized protein</fullName>
    </submittedName>
</protein>